<evidence type="ECO:0000256" key="5">
    <source>
        <dbReference type="SAM" id="SignalP"/>
    </source>
</evidence>
<proteinExistence type="predicted"/>
<evidence type="ECO:0000256" key="3">
    <source>
        <dbReference type="ARBA" id="ARBA00023004"/>
    </source>
</evidence>
<keyword evidence="2" id="KW-0479">Metal-binding</keyword>
<evidence type="ECO:0000256" key="1">
    <source>
        <dbReference type="ARBA" id="ARBA00022714"/>
    </source>
</evidence>
<feature type="domain" description="Rieske" evidence="6">
    <location>
        <begin position="49"/>
        <end position="148"/>
    </location>
</feature>
<reference evidence="7" key="1">
    <citation type="submission" date="2023-07" db="EMBL/GenBank/DDBJ databases">
        <authorList>
            <person name="Kim M.K."/>
        </authorList>
    </citation>
    <scope>NUCLEOTIDE SEQUENCE</scope>
    <source>
        <strain evidence="7">ASUV-10-1</strain>
    </source>
</reference>
<feature type="signal peptide" evidence="5">
    <location>
        <begin position="1"/>
        <end position="20"/>
    </location>
</feature>
<keyword evidence="8" id="KW-1185">Reference proteome</keyword>
<organism evidence="7 8">
    <name type="scientific">Hymenobacter aranciens</name>
    <dbReference type="NCBI Taxonomy" id="3063996"/>
    <lineage>
        <taxon>Bacteria</taxon>
        <taxon>Pseudomonadati</taxon>
        <taxon>Bacteroidota</taxon>
        <taxon>Cytophagia</taxon>
        <taxon>Cytophagales</taxon>
        <taxon>Hymenobacteraceae</taxon>
        <taxon>Hymenobacter</taxon>
    </lineage>
</organism>
<dbReference type="InterPro" id="IPR017941">
    <property type="entry name" value="Rieske_2Fe-2S"/>
</dbReference>
<keyword evidence="3" id="KW-0408">Iron</keyword>
<evidence type="ECO:0000259" key="6">
    <source>
        <dbReference type="PROSITE" id="PS51296"/>
    </source>
</evidence>
<keyword evidence="1" id="KW-0001">2Fe-2S</keyword>
<comment type="caution">
    <text evidence="7">The sequence shown here is derived from an EMBL/GenBank/DDBJ whole genome shotgun (WGS) entry which is preliminary data.</text>
</comment>
<dbReference type="EMBL" id="JAUQSY010000007">
    <property type="protein sequence ID" value="MDO7875310.1"/>
    <property type="molecule type" value="Genomic_DNA"/>
</dbReference>
<dbReference type="PROSITE" id="PS51296">
    <property type="entry name" value="RIESKE"/>
    <property type="match status" value="1"/>
</dbReference>
<keyword evidence="5" id="KW-0732">Signal</keyword>
<evidence type="ECO:0000256" key="2">
    <source>
        <dbReference type="ARBA" id="ARBA00022723"/>
    </source>
</evidence>
<accession>A0ABT9BAL3</accession>
<keyword evidence="4" id="KW-0411">Iron-sulfur</keyword>
<sequence>MRILSLLLGTGLLLSIVACGSTNNVQPQLPYTPVNVALQLTSQQYAALRNVNGAVVLPSGSSGRVDGGGIKGIIVVRQADNTYRAFERNCPYQPYSACALVSLDPSGLFMKDTCCGSQFSLQGQVTGGPSGLPLLQYNTSVQGTQLNILN</sequence>
<dbReference type="Gene3D" id="2.102.10.10">
    <property type="entry name" value="Rieske [2Fe-2S] iron-sulphur domain"/>
    <property type="match status" value="1"/>
</dbReference>
<evidence type="ECO:0000313" key="7">
    <source>
        <dbReference type="EMBL" id="MDO7875310.1"/>
    </source>
</evidence>
<name>A0ABT9BAL3_9BACT</name>
<dbReference type="Proteomes" id="UP001176429">
    <property type="component" value="Unassembled WGS sequence"/>
</dbReference>
<dbReference type="RefSeq" id="WP_305006629.1">
    <property type="nucleotide sequence ID" value="NZ_JAUQSY010000007.1"/>
</dbReference>
<dbReference type="PROSITE" id="PS51257">
    <property type="entry name" value="PROKAR_LIPOPROTEIN"/>
    <property type="match status" value="1"/>
</dbReference>
<dbReference type="InterPro" id="IPR036922">
    <property type="entry name" value="Rieske_2Fe-2S_sf"/>
</dbReference>
<protein>
    <recommendedName>
        <fullName evidence="6">Rieske domain-containing protein</fullName>
    </recommendedName>
</protein>
<gene>
    <name evidence="7" type="ORF">Q5H93_11245</name>
</gene>
<evidence type="ECO:0000256" key="4">
    <source>
        <dbReference type="ARBA" id="ARBA00023014"/>
    </source>
</evidence>
<evidence type="ECO:0000313" key="8">
    <source>
        <dbReference type="Proteomes" id="UP001176429"/>
    </source>
</evidence>
<dbReference type="SUPFAM" id="SSF50022">
    <property type="entry name" value="ISP domain"/>
    <property type="match status" value="1"/>
</dbReference>
<feature type="chain" id="PRO_5045330119" description="Rieske domain-containing protein" evidence="5">
    <location>
        <begin position="21"/>
        <end position="150"/>
    </location>
</feature>